<feature type="compositionally biased region" description="Acidic residues" evidence="1">
    <location>
        <begin position="62"/>
        <end position="88"/>
    </location>
</feature>
<evidence type="ECO:0000313" key="2">
    <source>
        <dbReference type="EMBL" id="CAL1540589.1"/>
    </source>
</evidence>
<evidence type="ECO:0000313" key="3">
    <source>
        <dbReference type="Proteomes" id="UP001497497"/>
    </source>
</evidence>
<feature type="compositionally biased region" description="Basic and acidic residues" evidence="1">
    <location>
        <begin position="225"/>
        <end position="239"/>
    </location>
</feature>
<evidence type="ECO:0008006" key="4">
    <source>
        <dbReference type="Google" id="ProtNLM"/>
    </source>
</evidence>
<accession>A0AAV2I3W2</accession>
<feature type="compositionally biased region" description="Acidic residues" evidence="1">
    <location>
        <begin position="34"/>
        <end position="55"/>
    </location>
</feature>
<feature type="non-terminal residue" evidence="2">
    <location>
        <position position="276"/>
    </location>
</feature>
<gene>
    <name evidence="2" type="ORF">GSLYS_00014238001</name>
</gene>
<dbReference type="AlphaFoldDB" id="A0AAV2I3W2"/>
<proteinExistence type="predicted"/>
<feature type="compositionally biased region" description="Basic residues" evidence="1">
    <location>
        <begin position="94"/>
        <end position="108"/>
    </location>
</feature>
<keyword evidence="3" id="KW-1185">Reference proteome</keyword>
<dbReference type="EMBL" id="CAXITT010000389">
    <property type="protein sequence ID" value="CAL1540589.1"/>
    <property type="molecule type" value="Genomic_DNA"/>
</dbReference>
<evidence type="ECO:0000256" key="1">
    <source>
        <dbReference type="SAM" id="MobiDB-lite"/>
    </source>
</evidence>
<name>A0AAV2I3W2_LYMST</name>
<comment type="caution">
    <text evidence="2">The sequence shown here is derived from an EMBL/GenBank/DDBJ whole genome shotgun (WGS) entry which is preliminary data.</text>
</comment>
<reference evidence="2 3" key="1">
    <citation type="submission" date="2024-04" db="EMBL/GenBank/DDBJ databases">
        <authorList>
            <consortium name="Genoscope - CEA"/>
            <person name="William W."/>
        </authorList>
    </citation>
    <scope>NUCLEOTIDE SEQUENCE [LARGE SCALE GENOMIC DNA]</scope>
</reference>
<organism evidence="2 3">
    <name type="scientific">Lymnaea stagnalis</name>
    <name type="common">Great pond snail</name>
    <name type="synonym">Helix stagnalis</name>
    <dbReference type="NCBI Taxonomy" id="6523"/>
    <lineage>
        <taxon>Eukaryota</taxon>
        <taxon>Metazoa</taxon>
        <taxon>Spiralia</taxon>
        <taxon>Lophotrochozoa</taxon>
        <taxon>Mollusca</taxon>
        <taxon>Gastropoda</taxon>
        <taxon>Heterobranchia</taxon>
        <taxon>Euthyneura</taxon>
        <taxon>Panpulmonata</taxon>
        <taxon>Hygrophila</taxon>
        <taxon>Lymnaeoidea</taxon>
        <taxon>Lymnaeidae</taxon>
        <taxon>Lymnaea</taxon>
    </lineage>
</organism>
<protein>
    <recommendedName>
        <fullName evidence="4">INO80 complex subunit B-like conserved region domain-containing protein</fullName>
    </recommendedName>
</protein>
<feature type="compositionally biased region" description="Basic and acidic residues" evidence="1">
    <location>
        <begin position="149"/>
        <end position="171"/>
    </location>
</feature>
<feature type="compositionally biased region" description="Basic and acidic residues" evidence="1">
    <location>
        <begin position="180"/>
        <end position="196"/>
    </location>
</feature>
<feature type="region of interest" description="Disordered" evidence="1">
    <location>
        <begin position="13"/>
        <end position="260"/>
    </location>
</feature>
<sequence length="276" mass="31069">MGFNSRLQEIEKGHNNVYAPVGSSGLRFRRQSDDRDDDDESDAIEEEEEDDDDDVEVRSGSDDDEDGGEYDDDDGDDSEDGEENYDRDDDSRGSRYRKSGSKIRKRVTKAPTPAPKPEPGKAQPETPNKVAVAPTTPPASQRKKLPHSTLKELNDKLAKIENDLRRKEAMQKARIAKRSGRAEMDVKRGGDMLRTARDRRKRSSSEAGRSKAYPKSTIKMGVENEPLRKPEIPPSEPKRRQNLRRPATRDEAATVVNNGESYEDLNAAIERHPILL</sequence>
<dbReference type="Proteomes" id="UP001497497">
    <property type="component" value="Unassembled WGS sequence"/>
</dbReference>